<feature type="compositionally biased region" description="Basic and acidic residues" evidence="1">
    <location>
        <begin position="282"/>
        <end position="296"/>
    </location>
</feature>
<dbReference type="InterPro" id="IPR041669">
    <property type="entry name" value="TetR_C_15"/>
</dbReference>
<gene>
    <name evidence="3" type="ORF">NCTC8684_03556</name>
</gene>
<dbReference type="AlphaFoldDB" id="A0AAX2MEQ7"/>
<protein>
    <recommendedName>
        <fullName evidence="2">Tetracyclin repressor SlmA-like C-terminal domain-containing protein</fullName>
    </recommendedName>
</protein>
<evidence type="ECO:0000256" key="1">
    <source>
        <dbReference type="SAM" id="MobiDB-lite"/>
    </source>
</evidence>
<feature type="region of interest" description="Disordered" evidence="1">
    <location>
        <begin position="173"/>
        <end position="296"/>
    </location>
</feature>
<feature type="compositionally biased region" description="Basic residues" evidence="1">
    <location>
        <begin position="214"/>
        <end position="224"/>
    </location>
</feature>
<dbReference type="Pfam" id="PF17918">
    <property type="entry name" value="TetR_C_15"/>
    <property type="match status" value="1"/>
</dbReference>
<evidence type="ECO:0000259" key="2">
    <source>
        <dbReference type="Pfam" id="PF17918"/>
    </source>
</evidence>
<feature type="compositionally biased region" description="Gly residues" evidence="1">
    <location>
        <begin position="230"/>
        <end position="243"/>
    </location>
</feature>
<evidence type="ECO:0000313" key="3">
    <source>
        <dbReference type="EMBL" id="SUX34601.1"/>
    </source>
</evidence>
<dbReference type="Proteomes" id="UP000254029">
    <property type="component" value="Unassembled WGS sequence"/>
</dbReference>
<comment type="caution">
    <text evidence="3">The sequence shown here is derived from an EMBL/GenBank/DDBJ whole genome shotgun (WGS) entry which is preliminary data.</text>
</comment>
<accession>A0AAX2MEQ7</accession>
<reference evidence="3 4" key="1">
    <citation type="submission" date="2018-06" db="EMBL/GenBank/DDBJ databases">
        <authorList>
            <consortium name="Pathogen Informatics"/>
            <person name="Doyle S."/>
        </authorList>
    </citation>
    <scope>NUCLEOTIDE SEQUENCE [LARGE SCALE GENOMIC DNA]</scope>
    <source>
        <strain evidence="3 4">NCTC8684</strain>
    </source>
</reference>
<proteinExistence type="predicted"/>
<name>A0AAX2MEQ7_CHRVL</name>
<feature type="domain" description="Tetracyclin repressor SlmA-like C-terminal" evidence="2">
    <location>
        <begin position="77"/>
        <end position="154"/>
    </location>
</feature>
<sequence length="296" mass="32107">MPSPPFWRRRLAFWPSTAMPPSTPTASPSWPASASVAVPVLSQQAGLAGRAAPPPRRGDAGGAGRRARAQRRPVAREQLAAMVAAALDLHRRELGLHRVLEREWPIYDEPPASNPIDAALRARVAGWLAAIGADPARAERLLRMADSLVHGLLLDADPQAEALEDRDYRRAGGLSGPARAATHLRRSADAVDRPSQRYRHPSDPGDAPRDGRGRSRRRCLRRRPQRAEAGGAGRRQAGQGGGAVCSQRHLRQPAGAVHPLPPRRRGDCRGQQPHRLARGRRGGGDRRRPPADDRGP</sequence>
<organism evidence="3 4">
    <name type="scientific">Chromobacterium violaceum</name>
    <dbReference type="NCBI Taxonomy" id="536"/>
    <lineage>
        <taxon>Bacteria</taxon>
        <taxon>Pseudomonadati</taxon>
        <taxon>Pseudomonadota</taxon>
        <taxon>Betaproteobacteria</taxon>
        <taxon>Neisseriales</taxon>
        <taxon>Chromobacteriaceae</taxon>
        <taxon>Chromobacterium</taxon>
    </lineage>
</organism>
<feature type="compositionally biased region" description="Basic and acidic residues" evidence="1">
    <location>
        <begin position="186"/>
        <end position="213"/>
    </location>
</feature>
<feature type="region of interest" description="Disordered" evidence="1">
    <location>
        <begin position="45"/>
        <end position="74"/>
    </location>
</feature>
<evidence type="ECO:0000313" key="4">
    <source>
        <dbReference type="Proteomes" id="UP000254029"/>
    </source>
</evidence>
<dbReference type="EMBL" id="UIGR01000001">
    <property type="protein sequence ID" value="SUX34601.1"/>
    <property type="molecule type" value="Genomic_DNA"/>
</dbReference>